<dbReference type="AlphaFoldDB" id="B4DB37"/>
<dbReference type="SUPFAM" id="SSF51735">
    <property type="entry name" value="NAD(P)-binding Rossmann-fold domains"/>
    <property type="match status" value="1"/>
</dbReference>
<dbReference type="Proteomes" id="UP000005824">
    <property type="component" value="Unassembled WGS sequence"/>
</dbReference>
<dbReference type="eggNOG" id="COG0251">
    <property type="taxonomic scope" value="Bacteria"/>
</dbReference>
<dbReference type="SUPFAM" id="SSF55298">
    <property type="entry name" value="YjgF-like"/>
    <property type="match status" value="1"/>
</dbReference>
<gene>
    <name evidence="1" type="ORF">CfE428DRAFT_6128</name>
</gene>
<accession>B4DB37</accession>
<dbReference type="EMBL" id="ABVL01000035">
    <property type="protein sequence ID" value="EDY16315.1"/>
    <property type="molecule type" value="Genomic_DNA"/>
</dbReference>
<protein>
    <submittedName>
        <fullName evidence="1">Uncharacterized protein</fullName>
    </submittedName>
</protein>
<evidence type="ECO:0000313" key="2">
    <source>
        <dbReference type="Proteomes" id="UP000005824"/>
    </source>
</evidence>
<evidence type="ECO:0000313" key="1">
    <source>
        <dbReference type="EMBL" id="EDY16315.1"/>
    </source>
</evidence>
<dbReference type="InterPro" id="IPR013813">
    <property type="entry name" value="Endoribo_LPSP/chorism_mut-like"/>
</dbReference>
<keyword evidence="2" id="KW-1185">Reference proteome</keyword>
<name>B4DB37_9BACT</name>
<dbReference type="Gene3D" id="3.30.1330.40">
    <property type="entry name" value="RutC-like"/>
    <property type="match status" value="1"/>
</dbReference>
<dbReference type="PANTHER" id="PTHR43760:SF1">
    <property type="entry name" value="ENDORIBONUCLEASE L-PSP_CHORISMATE MUTASE-LIKE DOMAIN-CONTAINING PROTEIN"/>
    <property type="match status" value="1"/>
</dbReference>
<dbReference type="InterPro" id="IPR035959">
    <property type="entry name" value="RutC-like_sf"/>
</dbReference>
<organism evidence="1 2">
    <name type="scientific">Chthoniobacter flavus Ellin428</name>
    <dbReference type="NCBI Taxonomy" id="497964"/>
    <lineage>
        <taxon>Bacteria</taxon>
        <taxon>Pseudomonadati</taxon>
        <taxon>Verrucomicrobiota</taxon>
        <taxon>Spartobacteria</taxon>
        <taxon>Chthoniobacterales</taxon>
        <taxon>Chthoniobacteraceae</taxon>
        <taxon>Chthoniobacter</taxon>
    </lineage>
</organism>
<reference evidence="1 2" key="1">
    <citation type="journal article" date="2011" name="J. Bacteriol.">
        <title>Genome sequence of Chthoniobacter flavus Ellin428, an aerobic heterotrophic soil bacterium.</title>
        <authorList>
            <person name="Kant R."/>
            <person name="van Passel M.W."/>
            <person name="Palva A."/>
            <person name="Lucas S."/>
            <person name="Lapidus A."/>
            <person name="Glavina Del Rio T."/>
            <person name="Dalin E."/>
            <person name="Tice H."/>
            <person name="Bruce D."/>
            <person name="Goodwin L."/>
            <person name="Pitluck S."/>
            <person name="Larimer F.W."/>
            <person name="Land M.L."/>
            <person name="Hauser L."/>
            <person name="Sangwan P."/>
            <person name="de Vos W.M."/>
            <person name="Janssen P.H."/>
            <person name="Smidt H."/>
        </authorList>
    </citation>
    <scope>NUCLEOTIDE SEQUENCE [LARGE SCALE GENOMIC DNA]</scope>
    <source>
        <strain evidence="1 2">Ellin428</strain>
    </source>
</reference>
<dbReference type="PANTHER" id="PTHR43760">
    <property type="entry name" value="ENDORIBONUCLEASE-RELATED"/>
    <property type="match status" value="1"/>
</dbReference>
<comment type="caution">
    <text evidence="1">The sequence shown here is derived from an EMBL/GenBank/DDBJ whole genome shotgun (WGS) entry which is preliminary data.</text>
</comment>
<dbReference type="STRING" id="497964.CfE428DRAFT_6128"/>
<sequence length="107" mass="11192">MGTDIHAAPVPIVTGASSGIGLGITQALPEHGSRVVADLDRLKKLAKLNVLLATTEQFIEYAIVAEGASRLFVQIFGESAGHVRLVYGVQSLPIGAPVVAETIFEIV</sequence>
<dbReference type="InterPro" id="IPR036291">
    <property type="entry name" value="NAD(P)-bd_dom_sf"/>
</dbReference>
<dbReference type="CDD" id="cd02199">
    <property type="entry name" value="YjgF_YER057c_UK114_like_1"/>
    <property type="match status" value="1"/>
</dbReference>
<dbReference type="RefSeq" id="WP_006983447.1">
    <property type="nucleotide sequence ID" value="NZ_ABVL01000035.1"/>
</dbReference>
<proteinExistence type="predicted"/>
<dbReference type="InParanoid" id="B4DB37"/>